<dbReference type="Proteomes" id="UP000050956">
    <property type="component" value="Unassembled WGS sequence"/>
</dbReference>
<evidence type="ECO:0000313" key="3">
    <source>
        <dbReference type="Proteomes" id="UP000050956"/>
    </source>
</evidence>
<reference evidence="2 3" key="1">
    <citation type="submission" date="2015-05" db="EMBL/GenBank/DDBJ databases">
        <title>Genome sequencing and analysis of members of genus Stenotrophomonas.</title>
        <authorList>
            <person name="Patil P.P."/>
            <person name="Midha S."/>
            <person name="Patil P.B."/>
        </authorList>
    </citation>
    <scope>NUCLEOTIDE SEQUENCE [LARGE SCALE GENOMIC DNA]</scope>
    <source>
        <strain evidence="2 3">DSM 24757</strain>
    </source>
</reference>
<keyword evidence="3" id="KW-1185">Reference proteome</keyword>
<gene>
    <name evidence="2" type="ORF">ABB30_06070</name>
</gene>
<proteinExistence type="predicted"/>
<protein>
    <recommendedName>
        <fullName evidence="4">DUF3307 domain-containing protein</fullName>
    </recommendedName>
</protein>
<keyword evidence="1" id="KW-0812">Transmembrane</keyword>
<organism evidence="2 3">
    <name type="scientific">Stenotrophomonas ginsengisoli</name>
    <dbReference type="NCBI Taxonomy" id="336566"/>
    <lineage>
        <taxon>Bacteria</taxon>
        <taxon>Pseudomonadati</taxon>
        <taxon>Pseudomonadota</taxon>
        <taxon>Gammaproteobacteria</taxon>
        <taxon>Lysobacterales</taxon>
        <taxon>Lysobacteraceae</taxon>
        <taxon>Stenotrophomonas</taxon>
    </lineage>
</organism>
<dbReference type="InterPro" id="IPR021737">
    <property type="entry name" value="Phage_phiKZ_Orf197"/>
</dbReference>
<evidence type="ECO:0000256" key="1">
    <source>
        <dbReference type="SAM" id="Phobius"/>
    </source>
</evidence>
<evidence type="ECO:0008006" key="4">
    <source>
        <dbReference type="Google" id="ProtNLM"/>
    </source>
</evidence>
<sequence length="116" mass="12347">MDHYAALGLFALLVAAHALADYPLQGEFLARAKNRFNPVPGVPWYQALGAHAVIHGGMVGLITGSLLLGVLEVLAHFVIDDCKCARRIGFNTDQALHVACKAVWVVLLATGLTGGW</sequence>
<evidence type="ECO:0000313" key="2">
    <source>
        <dbReference type="EMBL" id="KRG77966.1"/>
    </source>
</evidence>
<keyword evidence="1" id="KW-0472">Membrane</keyword>
<comment type="caution">
    <text evidence="2">The sequence shown here is derived from an EMBL/GenBank/DDBJ whole genome shotgun (WGS) entry which is preliminary data.</text>
</comment>
<dbReference type="OrthoDB" id="558011at2"/>
<dbReference type="EMBL" id="LDJM01000014">
    <property type="protein sequence ID" value="KRG77966.1"/>
    <property type="molecule type" value="Genomic_DNA"/>
</dbReference>
<name>A0A0R0DIP4_9GAMM</name>
<dbReference type="PATRIC" id="fig|336566.3.peg.555"/>
<feature type="transmembrane region" description="Helical" evidence="1">
    <location>
        <begin position="95"/>
        <end position="114"/>
    </location>
</feature>
<accession>A0A0R0DIP4</accession>
<feature type="transmembrane region" description="Helical" evidence="1">
    <location>
        <begin position="44"/>
        <end position="74"/>
    </location>
</feature>
<dbReference type="AlphaFoldDB" id="A0A0R0DIP4"/>
<dbReference type="Pfam" id="PF11750">
    <property type="entry name" value="DUF3307"/>
    <property type="match status" value="1"/>
</dbReference>
<dbReference type="RefSeq" id="WP_057637414.1">
    <property type="nucleotide sequence ID" value="NZ_LDJM01000014.1"/>
</dbReference>
<keyword evidence="1" id="KW-1133">Transmembrane helix</keyword>